<dbReference type="InterPro" id="IPR032875">
    <property type="entry name" value="Succ_CoA_lig_flav_dom"/>
</dbReference>
<dbReference type="InterPro" id="IPR013815">
    <property type="entry name" value="ATP_grasp_subdomain_1"/>
</dbReference>
<dbReference type="RefSeq" id="WP_175020831.1">
    <property type="nucleotide sequence ID" value="NZ_CABVQC010000001.1"/>
</dbReference>
<dbReference type="InterPro" id="IPR016102">
    <property type="entry name" value="Succinyl-CoA_synth-like"/>
</dbReference>
<dbReference type="SUPFAM" id="SSF51735">
    <property type="entry name" value="NAD(P)-binding Rossmann-fold domains"/>
    <property type="match status" value="1"/>
</dbReference>
<dbReference type="PANTHER" id="PTHR42793:SF1">
    <property type="entry name" value="PEPTIDYL-LYSINE N-ACETYLTRANSFERASE PATZ"/>
    <property type="match status" value="1"/>
</dbReference>
<dbReference type="Proteomes" id="UP000494261">
    <property type="component" value="Unassembled WGS sequence"/>
</dbReference>
<evidence type="ECO:0000313" key="4">
    <source>
        <dbReference type="Proteomes" id="UP000494261"/>
    </source>
</evidence>
<dbReference type="Pfam" id="PF13607">
    <property type="entry name" value="Succ_CoA_lig"/>
    <property type="match status" value="1"/>
</dbReference>
<accession>A0A6P2H2L1</accession>
<protein>
    <submittedName>
        <fullName evidence="3">Feruloyl-CoA synthetase</fullName>
    </submittedName>
</protein>
<dbReference type="Pfam" id="PF13380">
    <property type="entry name" value="CoA_binding_2"/>
    <property type="match status" value="1"/>
</dbReference>
<name>A0A6P2H2L1_9BURK</name>
<dbReference type="GO" id="GO:0046872">
    <property type="term" value="F:metal ion binding"/>
    <property type="evidence" value="ECO:0007669"/>
    <property type="project" value="InterPro"/>
</dbReference>
<dbReference type="Gene3D" id="3.40.50.261">
    <property type="entry name" value="Succinyl-CoA synthetase domains"/>
    <property type="match status" value="2"/>
</dbReference>
<dbReference type="Gene3D" id="3.40.50.720">
    <property type="entry name" value="NAD(P)-binding Rossmann-like Domain"/>
    <property type="match status" value="1"/>
</dbReference>
<evidence type="ECO:0000313" key="3">
    <source>
        <dbReference type="EMBL" id="VWB10826.1"/>
    </source>
</evidence>
<reference evidence="3 4" key="1">
    <citation type="submission" date="2019-09" db="EMBL/GenBank/DDBJ databases">
        <authorList>
            <person name="Depoorter E."/>
        </authorList>
    </citation>
    <scope>NUCLEOTIDE SEQUENCE [LARGE SCALE GENOMIC DNA]</scope>
    <source>
        <strain evidence="3">LMG 13014</strain>
    </source>
</reference>
<keyword evidence="1" id="KW-0547">Nucleotide-binding</keyword>
<dbReference type="AlphaFoldDB" id="A0A6P2H2L1"/>
<dbReference type="GO" id="GO:0005524">
    <property type="term" value="F:ATP binding"/>
    <property type="evidence" value="ECO:0007669"/>
    <property type="project" value="UniProtKB-UniRule"/>
</dbReference>
<dbReference type="SMART" id="SM00881">
    <property type="entry name" value="CoA_binding"/>
    <property type="match status" value="1"/>
</dbReference>
<dbReference type="PROSITE" id="PS50975">
    <property type="entry name" value="ATP_GRASP"/>
    <property type="match status" value="1"/>
</dbReference>
<dbReference type="EMBL" id="CABVQC010000001">
    <property type="protein sequence ID" value="VWB10826.1"/>
    <property type="molecule type" value="Genomic_DNA"/>
</dbReference>
<feature type="domain" description="ATP-grasp" evidence="2">
    <location>
        <begin position="487"/>
        <end position="526"/>
    </location>
</feature>
<proteinExistence type="predicted"/>
<dbReference type="Gene3D" id="3.30.1490.20">
    <property type="entry name" value="ATP-grasp fold, A domain"/>
    <property type="match status" value="1"/>
</dbReference>
<sequence>MLKADLGKLLKPTSIAVIGASPKPGNMGTRIVAALRQSGYEGSVYAIHPRAEPVPGAQSFARVSEIPGGAQFAALCIPDHALAPSLESLAADGVGGFFIPSRAYDREQASQHAIPDRLAAIARAGGLAICGHNCMGFVNVREKLTMTFSVPAMDAAPGGVCIVSQSGSTWSGIVGSQRDLAFDTVVSAGGEIATGIADYVEYFLAQPDTRVIGLVVETIREPERFIAVLEQAARRGVPVVGLFLGLSDAGARFTAAHSGGLSSPTHVLEAISRQHGLIVAKHLDEFLDCIEVFRTPRVPAGSAAAIVSDSGGERQLIADVSTRAGLRLAAFQPATAKALADVLDPGMVVGNPIDCYGDGQLLMAETGTIAAQDDDVALVAVGTNLVHGRKFLDETSDACIAIADATDKPVVVFGNISTTVSRDGARRLRARGIPVLMGTETACHATARFLAWHARRRGVEMAAQAVAADVPALPLAALASLTPETTFSMLAGLGLPIAPFAVADDVAGAVREAAALGYPVVLKTANPAIEHKTEMGGVRINLRDERELRRAYDDIAGRCGPRVMLQPFTPADFELIVGMYRDPRFGAVLTVGLGGIFTEILKDSVSLLPPVGRADLEAALATLRGRAVLDGARGKPGVSIDALYRVVSTVAALALRNPRITGLDLNPIIVRDGRMTAVDALITVEHA</sequence>
<dbReference type="Gene3D" id="3.30.470.20">
    <property type="entry name" value="ATP-grasp fold, B domain"/>
    <property type="match status" value="1"/>
</dbReference>
<dbReference type="InterPro" id="IPR036291">
    <property type="entry name" value="NAD(P)-bd_dom_sf"/>
</dbReference>
<gene>
    <name evidence="3" type="ORF">BLA13014_00208</name>
</gene>
<dbReference type="InterPro" id="IPR011761">
    <property type="entry name" value="ATP-grasp"/>
</dbReference>
<dbReference type="SUPFAM" id="SSF52210">
    <property type="entry name" value="Succinyl-CoA synthetase domains"/>
    <property type="match status" value="2"/>
</dbReference>
<dbReference type="InterPro" id="IPR003781">
    <property type="entry name" value="CoA-bd"/>
</dbReference>
<keyword evidence="1" id="KW-0067">ATP-binding</keyword>
<dbReference type="Pfam" id="PF13549">
    <property type="entry name" value="ATP-grasp_5"/>
    <property type="match status" value="1"/>
</dbReference>
<dbReference type="PANTHER" id="PTHR42793">
    <property type="entry name" value="COA BINDING DOMAIN CONTAINING PROTEIN"/>
    <property type="match status" value="1"/>
</dbReference>
<evidence type="ECO:0000256" key="1">
    <source>
        <dbReference type="PROSITE-ProRule" id="PRU00409"/>
    </source>
</evidence>
<evidence type="ECO:0000259" key="2">
    <source>
        <dbReference type="PROSITE" id="PS50975"/>
    </source>
</evidence>
<organism evidence="3 4">
    <name type="scientific">Burkholderia aenigmatica</name>
    <dbReference type="NCBI Taxonomy" id="2015348"/>
    <lineage>
        <taxon>Bacteria</taxon>
        <taxon>Pseudomonadati</taxon>
        <taxon>Pseudomonadota</taxon>
        <taxon>Betaproteobacteria</taxon>
        <taxon>Burkholderiales</taxon>
        <taxon>Burkholderiaceae</taxon>
        <taxon>Burkholderia</taxon>
        <taxon>Burkholderia cepacia complex</taxon>
    </lineage>
</organism>
<dbReference type="SUPFAM" id="SSF56059">
    <property type="entry name" value="Glutathione synthetase ATP-binding domain-like"/>
    <property type="match status" value="1"/>
</dbReference>